<evidence type="ECO:0000256" key="1">
    <source>
        <dbReference type="ARBA" id="ARBA00022450"/>
    </source>
</evidence>
<evidence type="ECO:0000259" key="8">
    <source>
        <dbReference type="PROSITE" id="PS50075"/>
    </source>
</evidence>
<dbReference type="GO" id="GO:0009245">
    <property type="term" value="P:lipid A biosynthetic process"/>
    <property type="evidence" value="ECO:0007669"/>
    <property type="project" value="TreeGrafter"/>
</dbReference>
<evidence type="ECO:0000256" key="3">
    <source>
        <dbReference type="ARBA" id="ARBA00022553"/>
    </source>
</evidence>
<dbReference type="InterPro" id="IPR009081">
    <property type="entry name" value="PP-bd_ACP"/>
</dbReference>
<dbReference type="PATRIC" id="fig|931089.4.peg.2066"/>
<comment type="subcellular location">
    <subcellularLocation>
        <location evidence="7">Cytoplasm</location>
    </subcellularLocation>
</comment>
<dbReference type="SUPFAM" id="SSF47336">
    <property type="entry name" value="ACP-like"/>
    <property type="match status" value="1"/>
</dbReference>
<evidence type="ECO:0000256" key="2">
    <source>
        <dbReference type="ARBA" id="ARBA00022516"/>
    </source>
</evidence>
<keyword evidence="10" id="KW-1185">Reference proteome</keyword>
<dbReference type="GO" id="GO:0005829">
    <property type="term" value="C:cytosol"/>
    <property type="evidence" value="ECO:0007669"/>
    <property type="project" value="TreeGrafter"/>
</dbReference>
<evidence type="ECO:0000256" key="4">
    <source>
        <dbReference type="ARBA" id="ARBA00022832"/>
    </source>
</evidence>
<dbReference type="Proteomes" id="UP000068067">
    <property type="component" value="Chromosome"/>
</dbReference>
<dbReference type="PANTHER" id="PTHR20863">
    <property type="entry name" value="ACYL CARRIER PROTEIN"/>
    <property type="match status" value="1"/>
</dbReference>
<dbReference type="GO" id="GO:0000036">
    <property type="term" value="F:acyl carrier activity"/>
    <property type="evidence" value="ECO:0007669"/>
    <property type="project" value="UniProtKB-UniRule"/>
</dbReference>
<dbReference type="Pfam" id="PF00550">
    <property type="entry name" value="PP-binding"/>
    <property type="match status" value="1"/>
</dbReference>
<dbReference type="EMBL" id="CP009220">
    <property type="protein sequence ID" value="ALC06422.1"/>
    <property type="molecule type" value="Genomic_DNA"/>
</dbReference>
<evidence type="ECO:0000256" key="7">
    <source>
        <dbReference type="HAMAP-Rule" id="MF_01217"/>
    </source>
</evidence>
<sequence length="97" mass="10715">MQLNDLKSGFNGDNTPDENLSVFASLAQILQDIGGISKETISPESRFLDDLAVSSLNFIELIVTVEDTFGVRIEDTEAQDFKTVQDVVDFINTNKES</sequence>
<gene>
    <name evidence="7" type="primary">acpP</name>
    <name evidence="9" type="ORF">CDES_10205</name>
</gene>
<keyword evidence="4 7" id="KW-0276">Fatty acid metabolism</keyword>
<dbReference type="NCBIfam" id="NF002150">
    <property type="entry name" value="PRK00982.1-4"/>
    <property type="match status" value="1"/>
</dbReference>
<keyword evidence="3 7" id="KW-0597">Phosphoprotein</keyword>
<protein>
    <recommendedName>
        <fullName evidence="7">Acyl carrier protein</fullName>
        <shortName evidence="7">ACP</shortName>
    </recommendedName>
</protein>
<accession>A0A0M4CMT5</accession>
<keyword evidence="5 7" id="KW-0443">Lipid metabolism</keyword>
<dbReference type="InterPro" id="IPR036736">
    <property type="entry name" value="ACP-like_sf"/>
</dbReference>
<evidence type="ECO:0000313" key="10">
    <source>
        <dbReference type="Proteomes" id="UP000068067"/>
    </source>
</evidence>
<dbReference type="InterPro" id="IPR003231">
    <property type="entry name" value="ACP"/>
</dbReference>
<dbReference type="KEGG" id="cdx:CDES_10205"/>
<comment type="function">
    <text evidence="7">Carrier of the growing fatty acid chain in fatty acid biosynthesis.</text>
</comment>
<dbReference type="Gene3D" id="1.10.1200.10">
    <property type="entry name" value="ACP-like"/>
    <property type="match status" value="1"/>
</dbReference>
<evidence type="ECO:0000256" key="5">
    <source>
        <dbReference type="ARBA" id="ARBA00023098"/>
    </source>
</evidence>
<feature type="domain" description="Carrier" evidence="8">
    <location>
        <begin position="20"/>
        <end position="95"/>
    </location>
</feature>
<organism evidence="9 10">
    <name type="scientific">Corynebacterium deserti GIMN1.010</name>
    <dbReference type="NCBI Taxonomy" id="931089"/>
    <lineage>
        <taxon>Bacteria</taxon>
        <taxon>Bacillati</taxon>
        <taxon>Actinomycetota</taxon>
        <taxon>Actinomycetes</taxon>
        <taxon>Mycobacteriales</taxon>
        <taxon>Corynebacteriaceae</taxon>
        <taxon>Corynebacterium</taxon>
    </lineage>
</organism>
<comment type="pathway">
    <text evidence="7">Lipid metabolism; fatty acid biosynthesis.</text>
</comment>
<dbReference type="PANTHER" id="PTHR20863:SF76">
    <property type="entry name" value="CARRIER DOMAIN-CONTAINING PROTEIN"/>
    <property type="match status" value="1"/>
</dbReference>
<proteinExistence type="inferred from homology"/>
<dbReference type="HAMAP" id="MF_01217">
    <property type="entry name" value="Acyl_carrier"/>
    <property type="match status" value="1"/>
</dbReference>
<keyword evidence="1 7" id="KW-0596">Phosphopantetheine</keyword>
<keyword evidence="7" id="KW-0963">Cytoplasm</keyword>
<dbReference type="RefSeq" id="WP_053545358.1">
    <property type="nucleotide sequence ID" value="NZ_CP009220.1"/>
</dbReference>
<dbReference type="GO" id="GO:0000035">
    <property type="term" value="F:acyl binding"/>
    <property type="evidence" value="ECO:0007669"/>
    <property type="project" value="TreeGrafter"/>
</dbReference>
<keyword evidence="2 7" id="KW-0444">Lipid biosynthesis</keyword>
<feature type="modified residue" description="O-(pantetheine 4'-phosphoryl)serine" evidence="7">
    <location>
        <position position="55"/>
    </location>
</feature>
<dbReference type="STRING" id="931089.CDES_10205"/>
<dbReference type="PROSITE" id="PS50075">
    <property type="entry name" value="CARRIER"/>
    <property type="match status" value="1"/>
</dbReference>
<name>A0A0M4CMT5_9CORY</name>
<evidence type="ECO:0000256" key="6">
    <source>
        <dbReference type="ARBA" id="ARBA00023160"/>
    </source>
</evidence>
<dbReference type="OrthoDB" id="4409886at2"/>
<dbReference type="AlphaFoldDB" id="A0A0M4CMT5"/>
<evidence type="ECO:0000313" key="9">
    <source>
        <dbReference type="EMBL" id="ALC06422.1"/>
    </source>
</evidence>
<reference evidence="9 10" key="1">
    <citation type="submission" date="2014-08" db="EMBL/GenBank/DDBJ databases">
        <title>Complete genome sequence of Corynebacterium deserti GIMN1.010 (=DSM 45689), isolated from desert sand in western China.</title>
        <authorList>
            <person name="Ruckert C."/>
            <person name="Albersmeier A."/>
            <person name="Kalinowski J."/>
        </authorList>
    </citation>
    <scope>NUCLEOTIDE SEQUENCE [LARGE SCALE GENOMIC DNA]</scope>
    <source>
        <strain evidence="9 10">GIMN1.010</strain>
    </source>
</reference>
<comment type="similarity">
    <text evidence="7">Belongs to the acyl carrier protein (ACP) family.</text>
</comment>
<dbReference type="UniPathway" id="UPA00094"/>
<dbReference type="GO" id="GO:0016020">
    <property type="term" value="C:membrane"/>
    <property type="evidence" value="ECO:0007669"/>
    <property type="project" value="GOC"/>
</dbReference>
<comment type="PTM">
    <text evidence="7">4'-phosphopantetheine is transferred from CoA to a specific serine of apo-ACP by AcpS. This modification is essential for activity because fatty acids are bound in thioester linkage to the sulfhydryl of the prosthetic group.</text>
</comment>
<keyword evidence="6 7" id="KW-0275">Fatty acid biosynthesis</keyword>